<dbReference type="SUPFAM" id="SSF55136">
    <property type="entry name" value="Probable bacterial effector-binding domain"/>
    <property type="match status" value="1"/>
</dbReference>
<feature type="region of interest" description="Disordered" evidence="1">
    <location>
        <begin position="156"/>
        <end position="175"/>
    </location>
</feature>
<dbReference type="Proteomes" id="UP001519287">
    <property type="component" value="Unassembled WGS sequence"/>
</dbReference>
<dbReference type="Pfam" id="PF12674">
    <property type="entry name" value="Zn_ribbon_2"/>
    <property type="match status" value="1"/>
</dbReference>
<comment type="caution">
    <text evidence="3">The sequence shown here is derived from an EMBL/GenBank/DDBJ whole genome shotgun (WGS) entry which is preliminary data.</text>
</comment>
<keyword evidence="4" id="KW-1185">Reference proteome</keyword>
<dbReference type="InterPro" id="IPR010499">
    <property type="entry name" value="AraC_E-bd"/>
</dbReference>
<evidence type="ECO:0000259" key="2">
    <source>
        <dbReference type="SMART" id="SM00871"/>
    </source>
</evidence>
<reference evidence="3 4" key="1">
    <citation type="submission" date="2021-03" db="EMBL/GenBank/DDBJ databases">
        <title>Genomic Encyclopedia of Type Strains, Phase IV (KMG-IV): sequencing the most valuable type-strain genomes for metagenomic binning, comparative biology and taxonomic classification.</title>
        <authorList>
            <person name="Goeker M."/>
        </authorList>
    </citation>
    <scope>NUCLEOTIDE SEQUENCE [LARGE SCALE GENOMIC DNA]</scope>
    <source>
        <strain evidence="3 4">DSM 26048</strain>
    </source>
</reference>
<organism evidence="3 4">
    <name type="scientific">Paenibacillus eucommiae</name>
    <dbReference type="NCBI Taxonomy" id="1355755"/>
    <lineage>
        <taxon>Bacteria</taxon>
        <taxon>Bacillati</taxon>
        <taxon>Bacillota</taxon>
        <taxon>Bacilli</taxon>
        <taxon>Bacillales</taxon>
        <taxon>Paenibacillaceae</taxon>
        <taxon>Paenibacillus</taxon>
    </lineage>
</organism>
<dbReference type="PANTHER" id="PTHR36444">
    <property type="entry name" value="TRANSCRIPTIONAL REGULATOR PROTEIN YOBU-RELATED"/>
    <property type="match status" value="1"/>
</dbReference>
<dbReference type="InterPro" id="IPR011256">
    <property type="entry name" value="Reg_factor_effector_dom_sf"/>
</dbReference>
<accession>A0ABS4IU34</accession>
<evidence type="ECO:0000313" key="4">
    <source>
        <dbReference type="Proteomes" id="UP001519287"/>
    </source>
</evidence>
<gene>
    <name evidence="3" type="ORF">J2Z66_002708</name>
</gene>
<dbReference type="EMBL" id="JAGGLB010000007">
    <property type="protein sequence ID" value="MBP1991101.1"/>
    <property type="molecule type" value="Genomic_DNA"/>
</dbReference>
<sequence>MNSYVCQSCGMPMPDEALYGTDKENNKVTEYCKYCYEDGAFTQPELTLGEMIEVCVPIMVKEGMEEQAARTMMQSYLPNLKRWSSPGDGEDGEGERKHAQPDYFVEKAEIHLMGIAARTTNANELSASAEAQIPKLWERFWQESVLENIPGRSGAAVQVGSEGSTDGNANTNANADANTNGNTNADTNGNAIFGCYTDYENGAFGEYTILLGASVSSLANIPEGMAVTTLPAARYAVFTTAKGPMNKVVIEAWQAIWQWSAAVTDLERTFTGDFELYDERSSNPEDAQVDIYIAVQSQDKK</sequence>
<dbReference type="Gene3D" id="3.20.80.10">
    <property type="entry name" value="Regulatory factor, effector binding domain"/>
    <property type="match status" value="1"/>
</dbReference>
<dbReference type="Pfam" id="PF14526">
    <property type="entry name" value="Cass2"/>
    <property type="match status" value="1"/>
</dbReference>
<dbReference type="InterPro" id="IPR025868">
    <property type="entry name" value="Zn_ribbon_dom_put"/>
</dbReference>
<dbReference type="InterPro" id="IPR053182">
    <property type="entry name" value="YobU-like_regulator"/>
</dbReference>
<dbReference type="InterPro" id="IPR029441">
    <property type="entry name" value="Cass2"/>
</dbReference>
<dbReference type="RefSeq" id="WP_209971840.1">
    <property type="nucleotide sequence ID" value="NZ_JAGGLB010000007.1"/>
</dbReference>
<protein>
    <submittedName>
        <fullName evidence="3">Transcriptional regulator YdeE</fullName>
    </submittedName>
</protein>
<feature type="compositionally biased region" description="Low complexity" evidence="1">
    <location>
        <begin position="165"/>
        <end position="175"/>
    </location>
</feature>
<name>A0ABS4IU34_9BACL</name>
<proteinExistence type="predicted"/>
<evidence type="ECO:0000256" key="1">
    <source>
        <dbReference type="SAM" id="MobiDB-lite"/>
    </source>
</evidence>
<feature type="region of interest" description="Disordered" evidence="1">
    <location>
        <begin position="79"/>
        <end position="98"/>
    </location>
</feature>
<evidence type="ECO:0000313" key="3">
    <source>
        <dbReference type="EMBL" id="MBP1991101.1"/>
    </source>
</evidence>
<feature type="domain" description="AraC effector-binding" evidence="2">
    <location>
        <begin position="142"/>
        <end position="296"/>
    </location>
</feature>
<dbReference type="SMART" id="SM00871">
    <property type="entry name" value="AraC_E_bind"/>
    <property type="match status" value="1"/>
</dbReference>
<dbReference type="PANTHER" id="PTHR36444:SF2">
    <property type="entry name" value="TRANSCRIPTIONAL REGULATOR PROTEIN YOBU-RELATED"/>
    <property type="match status" value="1"/>
</dbReference>